<dbReference type="UniPathway" id="UPA00340">
    <property type="reaction ID" value="UER00458"/>
</dbReference>
<evidence type="ECO:0000256" key="8">
    <source>
        <dbReference type="ARBA" id="ARBA00022842"/>
    </source>
</evidence>
<dbReference type="GO" id="GO:0006083">
    <property type="term" value="P:acetate metabolic process"/>
    <property type="evidence" value="ECO:0007669"/>
    <property type="project" value="TreeGrafter"/>
</dbReference>
<evidence type="ECO:0000256" key="5">
    <source>
        <dbReference type="ARBA" id="ARBA00022741"/>
    </source>
</evidence>
<comment type="subcellular location">
    <subcellularLocation>
        <location evidence="9">Cytoplasm</location>
    </subcellularLocation>
</comment>
<dbReference type="Pfam" id="PF00871">
    <property type="entry name" value="Acetate_kinase"/>
    <property type="match status" value="1"/>
</dbReference>
<keyword evidence="4 9" id="KW-0479">Metal-binding</keyword>
<feature type="active site" description="Proton donor/acceptor" evidence="9">
    <location>
        <position position="158"/>
    </location>
</feature>
<evidence type="ECO:0000256" key="1">
    <source>
        <dbReference type="ARBA" id="ARBA00008748"/>
    </source>
</evidence>
<dbReference type="PROSITE" id="PS01075">
    <property type="entry name" value="ACETATE_KINASE_1"/>
    <property type="match status" value="1"/>
</dbReference>
<dbReference type="GO" id="GO:0005524">
    <property type="term" value="F:ATP binding"/>
    <property type="evidence" value="ECO:0007669"/>
    <property type="project" value="UniProtKB-KW"/>
</dbReference>
<comment type="pathway">
    <text evidence="9">Metabolic intermediate biosynthesis; acetyl-CoA biosynthesis; acetyl-CoA from acetate: step 1/2.</text>
</comment>
<name>A0A235HJ76_AZOBR</name>
<comment type="function">
    <text evidence="9">Catalyzes the formation of acetyl phosphate from acetate and ATP. Can also catalyze the reverse reaction.</text>
</comment>
<proteinExistence type="inferred from homology"/>
<comment type="caution">
    <text evidence="11">The sequence shown here is derived from an EMBL/GenBank/DDBJ whole genome shotgun (WGS) entry which is preliminary data.</text>
</comment>
<dbReference type="InterPro" id="IPR023865">
    <property type="entry name" value="Aliphatic_acid_kinase_CS"/>
</dbReference>
<feature type="binding site" evidence="9">
    <location>
        <begin position="216"/>
        <end position="220"/>
    </location>
    <ligand>
        <name>ATP</name>
        <dbReference type="ChEBI" id="CHEBI:30616"/>
    </ligand>
</feature>
<dbReference type="NCBIfam" id="TIGR00016">
    <property type="entry name" value="ackA"/>
    <property type="match status" value="1"/>
</dbReference>
<dbReference type="GO" id="GO:0005829">
    <property type="term" value="C:cytosol"/>
    <property type="evidence" value="ECO:0007669"/>
    <property type="project" value="TreeGrafter"/>
</dbReference>
<dbReference type="PANTHER" id="PTHR21060:SF21">
    <property type="entry name" value="ACETATE KINASE"/>
    <property type="match status" value="1"/>
</dbReference>
<dbReference type="AlphaFoldDB" id="A0A235HJ76"/>
<dbReference type="GO" id="GO:0008776">
    <property type="term" value="F:acetate kinase activity"/>
    <property type="evidence" value="ECO:0007669"/>
    <property type="project" value="UniProtKB-UniRule"/>
</dbReference>
<keyword evidence="2 9" id="KW-0963">Cytoplasm</keyword>
<reference evidence="11 12" key="1">
    <citation type="submission" date="2017-07" db="EMBL/GenBank/DDBJ databases">
        <title>Whole genome sequence of Azospirillum brasilense 2A1, a potential biofertilizer strain.</title>
        <authorList>
            <person name="Fontana C.A."/>
            <person name="Toffoli L.M."/>
            <person name="Salazar S.M."/>
            <person name="Puglisi E."/>
            <person name="Pedraza R."/>
            <person name="Bassi D."/>
            <person name="Cocconcelli P.S."/>
        </authorList>
    </citation>
    <scope>NUCLEOTIDE SEQUENCE [LARGE SCALE GENOMIC DNA]</scope>
    <source>
        <strain evidence="11 12">2A1</strain>
    </source>
</reference>
<evidence type="ECO:0000256" key="9">
    <source>
        <dbReference type="HAMAP-Rule" id="MF_00020"/>
    </source>
</evidence>
<dbReference type="GO" id="GO:0000287">
    <property type="term" value="F:magnesium ion binding"/>
    <property type="evidence" value="ECO:0007669"/>
    <property type="project" value="UniProtKB-UniRule"/>
</dbReference>
<feature type="site" description="Transition state stabilizer" evidence="9">
    <location>
        <position position="249"/>
    </location>
</feature>
<evidence type="ECO:0000256" key="10">
    <source>
        <dbReference type="RuleBase" id="RU003835"/>
    </source>
</evidence>
<evidence type="ECO:0000256" key="2">
    <source>
        <dbReference type="ARBA" id="ARBA00022490"/>
    </source>
</evidence>
<comment type="cofactor">
    <cofactor evidence="9">
        <name>Mg(2+)</name>
        <dbReference type="ChEBI" id="CHEBI:18420"/>
    </cofactor>
    <cofactor evidence="9">
        <name>Mn(2+)</name>
        <dbReference type="ChEBI" id="CHEBI:29035"/>
    </cofactor>
    <text evidence="9">Mg(2+). Can also accept Mn(2+).</text>
</comment>
<feature type="binding site" evidence="9">
    <location>
        <position position="16"/>
    </location>
    <ligand>
        <name>Mg(2+)</name>
        <dbReference type="ChEBI" id="CHEBI:18420"/>
    </ligand>
</feature>
<organism evidence="11 12">
    <name type="scientific">Azospirillum brasilense</name>
    <dbReference type="NCBI Taxonomy" id="192"/>
    <lineage>
        <taxon>Bacteria</taxon>
        <taxon>Pseudomonadati</taxon>
        <taxon>Pseudomonadota</taxon>
        <taxon>Alphaproteobacteria</taxon>
        <taxon>Rhodospirillales</taxon>
        <taxon>Azospirillaceae</taxon>
        <taxon>Azospirillum</taxon>
    </lineage>
</organism>
<evidence type="ECO:0000313" key="12">
    <source>
        <dbReference type="Proteomes" id="UP000215367"/>
    </source>
</evidence>
<evidence type="ECO:0000256" key="3">
    <source>
        <dbReference type="ARBA" id="ARBA00022679"/>
    </source>
</evidence>
<protein>
    <recommendedName>
        <fullName evidence="9">Acetate kinase</fullName>
        <ecNumber evidence="9">2.7.2.1</ecNumber>
    </recommendedName>
    <alternativeName>
        <fullName evidence="9">Acetokinase</fullName>
    </alternativeName>
</protein>
<comment type="subunit">
    <text evidence="9">Homodimer.</text>
</comment>
<feature type="site" description="Transition state stabilizer" evidence="9">
    <location>
        <position position="189"/>
    </location>
</feature>
<keyword evidence="3 9" id="KW-0808">Transferase</keyword>
<keyword evidence="6 9" id="KW-0418">Kinase</keyword>
<dbReference type="PRINTS" id="PR00471">
    <property type="entry name" value="ACETATEKNASE"/>
</dbReference>
<dbReference type="InterPro" id="IPR043129">
    <property type="entry name" value="ATPase_NBD"/>
</dbReference>
<comment type="caution">
    <text evidence="9">Lacks conserved residue(s) required for the propagation of feature annotation.</text>
</comment>
<evidence type="ECO:0000256" key="6">
    <source>
        <dbReference type="ARBA" id="ARBA00022777"/>
    </source>
</evidence>
<comment type="catalytic activity">
    <reaction evidence="9">
        <text>acetate + ATP = acetyl phosphate + ADP</text>
        <dbReference type="Rhea" id="RHEA:11352"/>
        <dbReference type="ChEBI" id="CHEBI:22191"/>
        <dbReference type="ChEBI" id="CHEBI:30089"/>
        <dbReference type="ChEBI" id="CHEBI:30616"/>
        <dbReference type="ChEBI" id="CHEBI:456216"/>
        <dbReference type="EC" id="2.7.2.1"/>
    </reaction>
</comment>
<keyword evidence="7 9" id="KW-0067">ATP-binding</keyword>
<dbReference type="PROSITE" id="PS01076">
    <property type="entry name" value="ACETATE_KINASE_2"/>
    <property type="match status" value="1"/>
</dbReference>
<dbReference type="GO" id="GO:0006085">
    <property type="term" value="P:acetyl-CoA biosynthetic process"/>
    <property type="evidence" value="ECO:0007669"/>
    <property type="project" value="UniProtKB-UniRule"/>
</dbReference>
<dbReference type="Proteomes" id="UP000215367">
    <property type="component" value="Unassembled WGS sequence"/>
</dbReference>
<dbReference type="InterPro" id="IPR000890">
    <property type="entry name" value="Aliphatic_acid_kin_short-chain"/>
</dbReference>
<gene>
    <name evidence="9" type="primary">ackA</name>
    <name evidence="11" type="ORF">CHT98_03805</name>
</gene>
<dbReference type="EMBL" id="NOWT01000002">
    <property type="protein sequence ID" value="OYD85881.1"/>
    <property type="molecule type" value="Genomic_DNA"/>
</dbReference>
<feature type="binding site" evidence="9">
    <location>
        <position position="387"/>
    </location>
    <ligand>
        <name>Mg(2+)</name>
        <dbReference type="ChEBI" id="CHEBI:18420"/>
    </ligand>
</feature>
<sequence length="402" mass="42621">MTSQNAGGGDAILVINAGSSSLKFSVFRESGAGGLRVAINGQISGIGTEPKFEAKDAAKRPLAERVWAAGEPSDRTALLAFLLEWIEGRLDGAKLLAAGHRVVHGGTRHAAPVLLTPAVMEELESFIPLAPLHQPHNLAAIRALAEAHPELPQVACFDTAFHRGQPWQSQMFAIPRELTDEGVRRYGFHGLSYEYIARRLPELAPELADGRVVVAHLGSGASMCAIHAGRSVDSTMGFTALDGLPMGTRCGNIDPGVLIYLMRQKGMGADAIEKLLYNKSGLLGVSGLSNDMRALLDSEDPQAEEAVELFCFRIAKETGALAASMGGIDALVFTAGIGERSAPVRARVGDKLAWLGVVLDPAANEANGPLISAPTSRIPVYVIPTDEEQMIALHSRKALETA</sequence>
<keyword evidence="8 9" id="KW-0460">Magnesium</keyword>
<dbReference type="SUPFAM" id="SSF53067">
    <property type="entry name" value="Actin-like ATPase domain"/>
    <property type="match status" value="2"/>
</dbReference>
<dbReference type="HAMAP" id="MF_00020">
    <property type="entry name" value="Acetate_kinase"/>
    <property type="match status" value="1"/>
</dbReference>
<evidence type="ECO:0000256" key="4">
    <source>
        <dbReference type="ARBA" id="ARBA00022723"/>
    </source>
</evidence>
<dbReference type="RefSeq" id="WP_094301936.1">
    <property type="nucleotide sequence ID" value="NZ_NOWT01000002.1"/>
</dbReference>
<dbReference type="PIRSF" id="PIRSF000722">
    <property type="entry name" value="Acetate_prop_kin"/>
    <property type="match status" value="1"/>
</dbReference>
<comment type="similarity">
    <text evidence="1 9 10">Belongs to the acetokinase family.</text>
</comment>
<feature type="binding site" evidence="9">
    <location>
        <position position="101"/>
    </location>
    <ligand>
        <name>substrate</name>
    </ligand>
</feature>
<evidence type="ECO:0000313" key="11">
    <source>
        <dbReference type="EMBL" id="OYD85881.1"/>
    </source>
</evidence>
<dbReference type="Gene3D" id="3.30.420.40">
    <property type="match status" value="2"/>
</dbReference>
<dbReference type="EC" id="2.7.2.1" evidence="9"/>
<dbReference type="PANTHER" id="PTHR21060">
    <property type="entry name" value="ACETATE KINASE"/>
    <property type="match status" value="1"/>
</dbReference>
<evidence type="ECO:0000256" key="7">
    <source>
        <dbReference type="ARBA" id="ARBA00022840"/>
    </source>
</evidence>
<feature type="binding site" evidence="9">
    <location>
        <begin position="291"/>
        <end position="293"/>
    </location>
    <ligand>
        <name>ATP</name>
        <dbReference type="ChEBI" id="CHEBI:30616"/>
    </ligand>
</feature>
<feature type="binding site" evidence="9">
    <location>
        <position position="23"/>
    </location>
    <ligand>
        <name>ATP</name>
        <dbReference type="ChEBI" id="CHEBI:30616"/>
    </ligand>
</feature>
<dbReference type="InterPro" id="IPR004372">
    <property type="entry name" value="Ac/propionate_kinase"/>
</dbReference>
<keyword evidence="5 9" id="KW-0547">Nucleotide-binding</keyword>
<accession>A0A235HJ76</accession>